<protein>
    <submittedName>
        <fullName evidence="1">Uncharacterized protein</fullName>
    </submittedName>
</protein>
<dbReference type="Proteomes" id="UP000605676">
    <property type="component" value="Unassembled WGS sequence"/>
</dbReference>
<name>A0ABS1HK58_9BACT</name>
<accession>A0ABS1HK58</accession>
<dbReference type="EMBL" id="JAENRR010000019">
    <property type="protein sequence ID" value="MBK3517663.1"/>
    <property type="molecule type" value="Genomic_DNA"/>
</dbReference>
<keyword evidence="2" id="KW-1185">Reference proteome</keyword>
<reference evidence="1 2" key="1">
    <citation type="submission" date="2021-01" db="EMBL/GenBank/DDBJ databases">
        <title>Carboxyliciviraga sp.nov., isolated from coastal sediments.</title>
        <authorList>
            <person name="Lu D."/>
            <person name="Zhang T."/>
        </authorList>
    </citation>
    <scope>NUCLEOTIDE SEQUENCE [LARGE SCALE GENOMIC DNA]</scope>
    <source>
        <strain evidence="1 2">N1Y132</strain>
    </source>
</reference>
<evidence type="ECO:0000313" key="2">
    <source>
        <dbReference type="Proteomes" id="UP000605676"/>
    </source>
</evidence>
<organism evidence="1 2">
    <name type="scientific">Carboxylicivirga marina</name>
    <dbReference type="NCBI Taxonomy" id="2800988"/>
    <lineage>
        <taxon>Bacteria</taxon>
        <taxon>Pseudomonadati</taxon>
        <taxon>Bacteroidota</taxon>
        <taxon>Bacteroidia</taxon>
        <taxon>Marinilabiliales</taxon>
        <taxon>Marinilabiliaceae</taxon>
        <taxon>Carboxylicivirga</taxon>
    </lineage>
</organism>
<evidence type="ECO:0000313" key="1">
    <source>
        <dbReference type="EMBL" id="MBK3517663.1"/>
    </source>
</evidence>
<gene>
    <name evidence="1" type="ORF">JIV24_10000</name>
</gene>
<sequence length="267" mass="30652">MHWIICLFLITPFIGYECFSQSIKEKGSINGYFDHVVVTMPTKTFDSLSLYLKGAIPNSTRIAQDNSKVFILPRLKMPYVEIWNSGIIYNAGNQIALGSTDDNAIEKAKAHYMQGGFDYGDGLFIVGRELAAGHPYGGNFFVSYGNLNTQNQADSIEILRLKEIKTIIPKTREYIQEDYEFFNIEIEKQDSTFSSIDKYDTKVYTKIIKGTPEKILLGKIGHVSFRFELTEAKFNEYKEILVDDKLKIIFDGKELIIILLEEEYIKW</sequence>
<dbReference type="RefSeq" id="WP_200464892.1">
    <property type="nucleotide sequence ID" value="NZ_JAENRR010000019.1"/>
</dbReference>
<proteinExistence type="predicted"/>
<comment type="caution">
    <text evidence="1">The sequence shown here is derived from an EMBL/GenBank/DDBJ whole genome shotgun (WGS) entry which is preliminary data.</text>
</comment>